<gene>
    <name evidence="2" type="ORF">Vbra_17900</name>
</gene>
<dbReference type="EMBL" id="CDMY01000677">
    <property type="protein sequence ID" value="CEM29675.1"/>
    <property type="molecule type" value="Genomic_DNA"/>
</dbReference>
<dbReference type="Gene3D" id="3.20.20.70">
    <property type="entry name" value="Aldolase class I"/>
    <property type="match status" value="1"/>
</dbReference>
<dbReference type="Pfam" id="PF07534">
    <property type="entry name" value="TLD"/>
    <property type="match status" value="1"/>
</dbReference>
<protein>
    <recommendedName>
        <fullName evidence="1">TLDc domain-containing protein</fullName>
    </recommendedName>
</protein>
<sequence length="699" mass="77271">MSSREEPNLERLLQSLLPRLAALPTTHERLRVVSPLDIIDHSIPESATTTPFGHTPRVKIRIFRKVRAFGFRDVAVVGHYYGSMPRVEDRFAQLLRAEEPRMSGCWFMLGTGDDEALSRLEASGIPNVMLDYTFRNPCTGSSSLDSLKTTIGRIHEHFKQLDREVGMAADNDGMPHLDDQASQSGYRELKRDHLYINFVDLLDFNITMDAPEVKKVMDYLSSERIPILKGICFEGARGIAFADEYGDVTQRLRALFPASDFKLLVHSHAGPHGDNSQAAALECVRRGADGVWAGFIPQAAQTGHNCSLQYLGYLHSSGNNQVAQLYNLNTAVETARSLHELSFPGEPIPADCPIFGSNAYSWVHSVFRHDRRTPRGLPARAVGATEGARFAGMTTDVDMLIQRLDGLIGSDFSSMQPDAKKVSALGVVTAIQLLLSKEHQCNFNDPDNLRYIYRHVDKVGFGVSDTASLIKRPHIRHLRQWLRRPSQDARLQLLYRSTRDGDSFDDLMSKVGSARGLLFAVKHNNNKFGVFFDGSLNQPSDPKSDQTTRGDLFFSLSGSFPQPTQIHPSQDRQRVDVAGRDGAVQGTGGASGKIVMADGYLWLAYSRSSTPSPSILSCHHWIDKDITPPGFTGGESSDGRNILADTMGFTADVIEVYQVVRGPFPAIDRDALLPLPVDFPKPLPASALSSPERTCRRPA</sequence>
<organism evidence="2 3">
    <name type="scientific">Vitrella brassicaformis (strain CCMP3155)</name>
    <dbReference type="NCBI Taxonomy" id="1169540"/>
    <lineage>
        <taxon>Eukaryota</taxon>
        <taxon>Sar</taxon>
        <taxon>Alveolata</taxon>
        <taxon>Colpodellida</taxon>
        <taxon>Vitrellaceae</taxon>
        <taxon>Vitrella</taxon>
    </lineage>
</organism>
<reference evidence="2 3" key="1">
    <citation type="submission" date="2014-11" db="EMBL/GenBank/DDBJ databases">
        <authorList>
            <person name="Zhu J."/>
            <person name="Qi W."/>
            <person name="Song R."/>
        </authorList>
    </citation>
    <scope>NUCLEOTIDE SEQUENCE [LARGE SCALE GENOMIC DNA]</scope>
</reference>
<dbReference type="VEuPathDB" id="CryptoDB:Vbra_17900"/>
<accession>A0A0G4GIL3</accession>
<dbReference type="InParanoid" id="A0A0G4GIL3"/>
<dbReference type="AlphaFoldDB" id="A0A0G4GIL3"/>
<name>A0A0G4GIL3_VITBC</name>
<evidence type="ECO:0000259" key="1">
    <source>
        <dbReference type="Pfam" id="PF07534"/>
    </source>
</evidence>
<dbReference type="Proteomes" id="UP000041254">
    <property type="component" value="Unassembled WGS sequence"/>
</dbReference>
<keyword evidence="3" id="KW-1185">Reference proteome</keyword>
<dbReference type="InterPro" id="IPR013785">
    <property type="entry name" value="Aldolase_TIM"/>
</dbReference>
<evidence type="ECO:0000313" key="3">
    <source>
        <dbReference type="Proteomes" id="UP000041254"/>
    </source>
</evidence>
<dbReference type="OrthoDB" id="5952569at2759"/>
<proteinExistence type="predicted"/>
<dbReference type="PhylomeDB" id="A0A0G4GIL3"/>
<dbReference type="InterPro" id="IPR006571">
    <property type="entry name" value="TLDc_dom"/>
</dbReference>
<feature type="domain" description="TLDc" evidence="1">
    <location>
        <begin position="464"/>
        <end position="659"/>
    </location>
</feature>
<evidence type="ECO:0000313" key="2">
    <source>
        <dbReference type="EMBL" id="CEM29675.1"/>
    </source>
</evidence>